<feature type="domain" description="MHD2" evidence="2">
    <location>
        <begin position="945"/>
        <end position="1057"/>
    </location>
</feature>
<dbReference type="InterPro" id="IPR057984">
    <property type="entry name" value="PATROL1_C"/>
</dbReference>
<dbReference type="InterPro" id="IPR008528">
    <property type="entry name" value="unc-13_homologue"/>
</dbReference>
<dbReference type="PROSITE" id="PS51259">
    <property type="entry name" value="MHD2"/>
    <property type="match status" value="1"/>
</dbReference>
<dbReference type="AlphaFoldDB" id="A0A8B9A7B2"/>
<dbReference type="Gene3D" id="1.10.357.50">
    <property type="match status" value="1"/>
</dbReference>
<evidence type="ECO:0000313" key="3">
    <source>
        <dbReference type="Proteomes" id="UP000228380"/>
    </source>
</evidence>
<proteinExistence type="predicted"/>
<accession>A0A8B9A7B2</accession>
<dbReference type="KEGG" id="pda:103696712"/>
<evidence type="ECO:0000313" key="4">
    <source>
        <dbReference type="RefSeq" id="XP_038982545.1"/>
    </source>
</evidence>
<dbReference type="OrthoDB" id="2015333at2759"/>
<dbReference type="GeneID" id="103696712"/>
<sequence>METLFLLQRHRRDRRKLLEFILSAGLIRTPSGDSLDLSDVDLDTISVDYVLECVKSGGVFDPSAANKRYIEALDYPVMINSSSRNFYFLRSKTELSGSPPRRIVPQIKVKISSSHSSCLTEQPDHLVGSETNKSGVESNISDLTAADVHSHPANDAYMPSLNLPTLTTDNFVGCLSKLISSFKILEGLSDDDMRETAYEVLVASFILSRGEVRLFEKKKKEKRSRFLKGLRSKRDELNSRSEPEDCHIDLLDVIRVQMEISEAMDVRTKRGLRHFGEKKMHEQIDVPQISLELLSAISRSDFPTERSYTQWQKRQANILEELLMTSVDFVSDVHAALSMLLSKLRNIEEWVLNTSPDGRAEILTDIKQYASKFSNMPRKFGIRNETYYWTSSFHFNINLYEKLLCSIFDVLEDGQIVEEAEEIIAVLKLTWSTLGIIQKMHNALYAWVLFRQFVRTGEARLLRYAVVEVQKVVSGKDGEGIEEAYMSSLICSVDAYGSTRLLNLVDAVLFDISKWCHNQLEDYHLHFSQDKSAMFESVLTLAILCGSCFADEFAEIKYIIPMAGDGTASILAHSFIEKSIQAAYKRVHNVWDAKAKLEGKHPLTMLADELKLIAEKECTTFLPLLCRQYPDAGILASVLLHQLYGEQLAPFLEGVSQFSESVREVLAAADRLERYLFHIVRSVRNCVGSPIINYLHPYQYLSTQIQQICAPLILQWLHTQHDIILEWTKRAIQIEDWEPLSSQQRQTTSIIEVFRIIEEIVDQFFNLNLPMDTIHLRSLLIGIVRSLDSYLQYMVNQQVDKRMLYPSPPALTRYKESINPFTKKRSAEHAFIEEKIARQLNDLTVLKLCVKLNTLHYVRDQLDTLEDSVKQSWELAQSGQTFGAAEQDLSISSEPVDELFTIFDDIRRSAVDASDTITDFIGARVIFWDMRDSFLFSLYQGSVESARFEIFIPLLDGVLDYICDLIIDTLRDQVVSSICQASMVLEGYVWVLLDGGPSRVFSDSDVTMMQEDLNVLKDFFIANGQGLPHVIVEKDARLAQQIIDLYSLKASTIIEMLMSASEHVSYYPESKKPGQRCANDAETLLRVLCHKKDEVASRFLKVHYKLPKSSDYEDVLGKEPALKSSLIEDMLKSNTSFNWTEKGQRGFRMMKKKFQEATSEIRHAPW</sequence>
<evidence type="ECO:0000259" key="1">
    <source>
        <dbReference type="PROSITE" id="PS51258"/>
    </source>
</evidence>
<dbReference type="PROSITE" id="PS51258">
    <property type="entry name" value="MHD1"/>
    <property type="match status" value="1"/>
</dbReference>
<evidence type="ECO:0000259" key="2">
    <source>
        <dbReference type="PROSITE" id="PS51259"/>
    </source>
</evidence>
<dbReference type="Proteomes" id="UP000228380">
    <property type="component" value="Chromosome 5"/>
</dbReference>
<protein>
    <submittedName>
        <fullName evidence="4">Protein unc-13 homolog isoform X1</fullName>
    </submittedName>
</protein>
<reference evidence="3" key="1">
    <citation type="journal article" date="2019" name="Nat. Commun.">
        <title>Genome-wide association mapping of date palm fruit traits.</title>
        <authorList>
            <person name="Hazzouri K.M."/>
            <person name="Gros-Balthazard M."/>
            <person name="Flowers J.M."/>
            <person name="Copetti D."/>
            <person name="Lemansour A."/>
            <person name="Lebrun M."/>
            <person name="Masmoudi K."/>
            <person name="Ferrand S."/>
            <person name="Dhar M.I."/>
            <person name="Fresquez Z.A."/>
            <person name="Rosas U."/>
            <person name="Zhang J."/>
            <person name="Talag J."/>
            <person name="Lee S."/>
            <person name="Kudrna D."/>
            <person name="Powell R.F."/>
            <person name="Leitch I.J."/>
            <person name="Krueger R.R."/>
            <person name="Wing R.A."/>
            <person name="Amiri K.M.A."/>
            <person name="Purugganan M.D."/>
        </authorList>
    </citation>
    <scope>NUCLEOTIDE SEQUENCE [LARGE SCALE GENOMIC DNA]</scope>
    <source>
        <strain evidence="3">cv. Khalas</strain>
    </source>
</reference>
<keyword evidence="3" id="KW-1185">Reference proteome</keyword>
<organism evidence="3 4">
    <name type="scientific">Phoenix dactylifera</name>
    <name type="common">Date palm</name>
    <dbReference type="NCBI Taxonomy" id="42345"/>
    <lineage>
        <taxon>Eukaryota</taxon>
        <taxon>Viridiplantae</taxon>
        <taxon>Streptophyta</taxon>
        <taxon>Embryophyta</taxon>
        <taxon>Tracheophyta</taxon>
        <taxon>Spermatophyta</taxon>
        <taxon>Magnoliopsida</taxon>
        <taxon>Liliopsida</taxon>
        <taxon>Arecaceae</taxon>
        <taxon>Coryphoideae</taxon>
        <taxon>Phoeniceae</taxon>
        <taxon>Phoenix</taxon>
    </lineage>
</organism>
<dbReference type="InterPro" id="IPR014772">
    <property type="entry name" value="Munc13_dom-2"/>
</dbReference>
<dbReference type="RefSeq" id="XP_038982545.1">
    <property type="nucleotide sequence ID" value="XM_039126617.1"/>
</dbReference>
<dbReference type="PANTHER" id="PTHR31280:SF3">
    <property type="entry name" value="DNA TOPOISOMERASE 4 SUBUNIT B (DUF810)"/>
    <property type="match status" value="1"/>
</dbReference>
<feature type="domain" description="MHD1" evidence="1">
    <location>
        <begin position="663"/>
        <end position="798"/>
    </location>
</feature>
<reference evidence="4" key="2">
    <citation type="submission" date="2025-08" db="UniProtKB">
        <authorList>
            <consortium name="RefSeq"/>
        </authorList>
    </citation>
    <scope>IDENTIFICATION</scope>
    <source>
        <tissue evidence="4">Young leaves</tissue>
    </source>
</reference>
<dbReference type="InterPro" id="IPR014770">
    <property type="entry name" value="Munc13_1"/>
</dbReference>
<dbReference type="PANTHER" id="PTHR31280">
    <property type="entry name" value="PROTEIN UNC-13 HOMOLOG"/>
    <property type="match status" value="1"/>
</dbReference>
<name>A0A8B9A7B2_PHODC</name>
<dbReference type="Pfam" id="PF25761">
    <property type="entry name" value="TPR_PATROL1"/>
    <property type="match status" value="1"/>
</dbReference>
<gene>
    <name evidence="4" type="primary">LOC103696712</name>
</gene>